<evidence type="ECO:0000313" key="2">
    <source>
        <dbReference type="Proteomes" id="UP000198623"/>
    </source>
</evidence>
<keyword evidence="2" id="KW-1185">Reference proteome</keyword>
<dbReference type="InterPro" id="IPR038444">
    <property type="entry name" value="DUF465_sf"/>
</dbReference>
<protein>
    <recommendedName>
        <fullName evidence="3">GTP-binding protein</fullName>
    </recommendedName>
</protein>
<dbReference type="EMBL" id="FOOU01000004">
    <property type="protein sequence ID" value="SFG18207.1"/>
    <property type="molecule type" value="Genomic_DNA"/>
</dbReference>
<evidence type="ECO:0000313" key="1">
    <source>
        <dbReference type="EMBL" id="SFG18207.1"/>
    </source>
</evidence>
<name>A0A1I2PW30_9GAMM</name>
<dbReference type="InterPro" id="IPR007420">
    <property type="entry name" value="DUF465"/>
</dbReference>
<proteinExistence type="predicted"/>
<reference evidence="2" key="1">
    <citation type="submission" date="2016-10" db="EMBL/GenBank/DDBJ databases">
        <authorList>
            <person name="Varghese N."/>
            <person name="Submissions S."/>
        </authorList>
    </citation>
    <scope>NUCLEOTIDE SEQUENCE [LARGE SCALE GENOMIC DNA]</scope>
    <source>
        <strain evidence="2">CGMCC 1.10971</strain>
    </source>
</reference>
<accession>A0A1I2PW30</accession>
<dbReference type="STRING" id="1045558.SAMN05216175_10412"/>
<organism evidence="1 2">
    <name type="scientific">Neptunomonas qingdaonensis</name>
    <dbReference type="NCBI Taxonomy" id="1045558"/>
    <lineage>
        <taxon>Bacteria</taxon>
        <taxon>Pseudomonadati</taxon>
        <taxon>Pseudomonadota</taxon>
        <taxon>Gammaproteobacteria</taxon>
        <taxon>Oceanospirillales</taxon>
        <taxon>Oceanospirillaceae</taxon>
        <taxon>Neptunomonas</taxon>
    </lineage>
</organism>
<evidence type="ECO:0008006" key="3">
    <source>
        <dbReference type="Google" id="ProtNLM"/>
    </source>
</evidence>
<sequence>MSIEHHDLVHELPEYREQIHTLKMNDAHFSKLFDEYHDVTKKVERMETEAEPVATHTEEELKLKRLHLKDQLYAMLRATA</sequence>
<dbReference type="OrthoDB" id="1263265at2"/>
<dbReference type="Pfam" id="PF04325">
    <property type="entry name" value="DUF465"/>
    <property type="match status" value="1"/>
</dbReference>
<dbReference type="Proteomes" id="UP000198623">
    <property type="component" value="Unassembled WGS sequence"/>
</dbReference>
<dbReference type="Gene3D" id="6.10.280.50">
    <property type="match status" value="1"/>
</dbReference>
<dbReference type="AlphaFoldDB" id="A0A1I2PW30"/>
<gene>
    <name evidence="1" type="ORF">SAMN05216175_10412</name>
</gene>
<dbReference type="RefSeq" id="WP_090726221.1">
    <property type="nucleotide sequence ID" value="NZ_FOOU01000004.1"/>
</dbReference>